<gene>
    <name evidence="3" type="primary">LOC104779915</name>
</gene>
<evidence type="ECO:0000313" key="3">
    <source>
        <dbReference type="RefSeq" id="XP_010502645.1"/>
    </source>
</evidence>
<feature type="compositionally biased region" description="Acidic residues" evidence="1">
    <location>
        <begin position="67"/>
        <end position="77"/>
    </location>
</feature>
<dbReference type="RefSeq" id="XP_010502645.1">
    <property type="nucleotide sequence ID" value="XM_010504343.1"/>
</dbReference>
<sequence>MGCGVSRPETDEGGEEGGDLKIVTRKGSIGKDSETADSFVSDKDLLEISSTHSKNSKTNGEKASKEDENECQDEEEKGGELKDSPASPSFRIYCVFPRDPNDDNDDLQRNKHISDENKEQKGKIQAAVGTKIRRRFNNVKKLLIPPNVPSSTANRG</sequence>
<evidence type="ECO:0000313" key="2">
    <source>
        <dbReference type="Proteomes" id="UP000694864"/>
    </source>
</evidence>
<feature type="compositionally biased region" description="Basic and acidic residues" evidence="1">
    <location>
        <begin position="106"/>
        <end position="122"/>
    </location>
</feature>
<proteinExistence type="predicted"/>
<reference evidence="3" key="2">
    <citation type="submission" date="2025-08" db="UniProtKB">
        <authorList>
            <consortium name="RefSeq"/>
        </authorList>
    </citation>
    <scope>IDENTIFICATION</scope>
    <source>
        <tissue evidence="3">Leaf</tissue>
    </source>
</reference>
<dbReference type="Proteomes" id="UP000694864">
    <property type="component" value="Chromosome 4"/>
</dbReference>
<keyword evidence="2" id="KW-1185">Reference proteome</keyword>
<reference evidence="2" key="1">
    <citation type="journal article" date="2014" name="Nat. Commun.">
        <title>The emerging biofuel crop Camelina sativa retains a highly undifferentiated hexaploid genome structure.</title>
        <authorList>
            <person name="Kagale S."/>
            <person name="Koh C."/>
            <person name="Nixon J."/>
            <person name="Bollina V."/>
            <person name="Clarke W.E."/>
            <person name="Tuteja R."/>
            <person name="Spillane C."/>
            <person name="Robinson S.J."/>
            <person name="Links M.G."/>
            <person name="Clarke C."/>
            <person name="Higgins E.E."/>
            <person name="Huebert T."/>
            <person name="Sharpe A.G."/>
            <person name="Parkin I.A."/>
        </authorList>
    </citation>
    <scope>NUCLEOTIDE SEQUENCE [LARGE SCALE GENOMIC DNA]</scope>
    <source>
        <strain evidence="2">cv. DH55</strain>
    </source>
</reference>
<dbReference type="GeneID" id="104779915"/>
<name>A0ABM0YL22_CAMSA</name>
<feature type="region of interest" description="Disordered" evidence="1">
    <location>
        <begin position="1"/>
        <end position="125"/>
    </location>
</feature>
<evidence type="ECO:0000256" key="1">
    <source>
        <dbReference type="SAM" id="MobiDB-lite"/>
    </source>
</evidence>
<feature type="compositionally biased region" description="Basic and acidic residues" evidence="1">
    <location>
        <begin position="29"/>
        <end position="46"/>
    </location>
</feature>
<accession>A0ABM0YL22</accession>
<feature type="compositionally biased region" description="Polar residues" evidence="1">
    <location>
        <begin position="48"/>
        <end position="58"/>
    </location>
</feature>
<organism evidence="2 3">
    <name type="scientific">Camelina sativa</name>
    <name type="common">False flax</name>
    <name type="synonym">Myagrum sativum</name>
    <dbReference type="NCBI Taxonomy" id="90675"/>
    <lineage>
        <taxon>Eukaryota</taxon>
        <taxon>Viridiplantae</taxon>
        <taxon>Streptophyta</taxon>
        <taxon>Embryophyta</taxon>
        <taxon>Tracheophyta</taxon>
        <taxon>Spermatophyta</taxon>
        <taxon>Magnoliopsida</taxon>
        <taxon>eudicotyledons</taxon>
        <taxon>Gunneridae</taxon>
        <taxon>Pentapetalae</taxon>
        <taxon>rosids</taxon>
        <taxon>malvids</taxon>
        <taxon>Brassicales</taxon>
        <taxon>Brassicaceae</taxon>
        <taxon>Camelineae</taxon>
        <taxon>Camelina</taxon>
    </lineage>
</organism>
<protein>
    <submittedName>
        <fullName evidence="3">Uncharacterized protein LOC104779915 isoform X1</fullName>
    </submittedName>
</protein>